<name>A0A6B0YWZ1_9CHLR</name>
<dbReference type="EC" id="3.1.4.58" evidence="2"/>
<feature type="short sequence motif" description="HXTX 1" evidence="2">
    <location>
        <begin position="49"/>
        <end position="52"/>
    </location>
</feature>
<evidence type="ECO:0000256" key="2">
    <source>
        <dbReference type="HAMAP-Rule" id="MF_01940"/>
    </source>
</evidence>
<protein>
    <recommendedName>
        <fullName evidence="2">RNA 2',3'-cyclic phosphodiesterase</fullName>
        <shortName evidence="2">RNA 2',3'-CPDase</shortName>
        <ecNumber evidence="2">3.1.4.58</ecNumber>
    </recommendedName>
</protein>
<dbReference type="Gene3D" id="3.90.1140.10">
    <property type="entry name" value="Cyclic phosphodiesterase"/>
    <property type="match status" value="1"/>
</dbReference>
<dbReference type="GO" id="GO:0004113">
    <property type="term" value="F:2',3'-cyclic-nucleotide 3'-phosphodiesterase activity"/>
    <property type="evidence" value="ECO:0007669"/>
    <property type="project" value="InterPro"/>
</dbReference>
<dbReference type="InterPro" id="IPR004175">
    <property type="entry name" value="RNA_CPDase"/>
</dbReference>
<dbReference type="AlphaFoldDB" id="A0A6B0YWZ1"/>
<gene>
    <name evidence="3" type="primary">thpR</name>
    <name evidence="3" type="ORF">F4Y42_15945</name>
</gene>
<dbReference type="PANTHER" id="PTHR35561">
    <property type="entry name" value="RNA 2',3'-CYCLIC PHOSPHODIESTERASE"/>
    <property type="match status" value="1"/>
</dbReference>
<evidence type="ECO:0000313" key="3">
    <source>
        <dbReference type="EMBL" id="MXY94931.1"/>
    </source>
</evidence>
<feature type="short sequence motif" description="HXTX 2" evidence="2">
    <location>
        <begin position="136"/>
        <end position="139"/>
    </location>
</feature>
<feature type="active site" description="Proton donor" evidence="2">
    <location>
        <position position="49"/>
    </location>
</feature>
<dbReference type="HAMAP" id="MF_01940">
    <property type="entry name" value="RNA_CPDase"/>
    <property type="match status" value="1"/>
</dbReference>
<dbReference type="EMBL" id="VXRG01000130">
    <property type="protein sequence ID" value="MXY94931.1"/>
    <property type="molecule type" value="Genomic_DNA"/>
</dbReference>
<sequence>MQTMRTFVAIEIPQDVKKVLRAEQDRLRELPALRDQRQVLRWTNPDNLHLTLRFLGETETGPRSRLQSGLADIAARHAPFRLALTHLGCFRSWTNLRVLWVGIRSEREALQALQADVESVAQRAGFAPERNSFSPHITLARTVRNAPRPALRATSEQLRRYAEEDLFQSGTGWSVGELHFIRSVLGRGGAQYSNLATCALSNRA</sequence>
<keyword evidence="1 2" id="KW-0378">Hydrolase</keyword>
<reference evidence="3" key="1">
    <citation type="submission" date="2019-09" db="EMBL/GenBank/DDBJ databases">
        <title>Characterisation of the sponge microbiome using genome-centric metagenomics.</title>
        <authorList>
            <person name="Engelberts J.P."/>
            <person name="Robbins S.J."/>
            <person name="De Goeij J.M."/>
            <person name="Aranda M."/>
            <person name="Bell S.C."/>
            <person name="Webster N.S."/>
        </authorList>
    </citation>
    <scope>NUCLEOTIDE SEQUENCE</scope>
    <source>
        <strain evidence="3">SB0664_bin_27</strain>
    </source>
</reference>
<comment type="function">
    <text evidence="2">Hydrolyzes RNA 2',3'-cyclic phosphodiester to an RNA 2'-phosphomonoester.</text>
</comment>
<comment type="caution">
    <text evidence="3">The sequence shown here is derived from an EMBL/GenBank/DDBJ whole genome shotgun (WGS) entry which is preliminary data.</text>
</comment>
<dbReference type="Pfam" id="PF13563">
    <property type="entry name" value="2_5_RNA_ligase2"/>
    <property type="match status" value="1"/>
</dbReference>
<proteinExistence type="inferred from homology"/>
<dbReference type="NCBIfam" id="TIGR02258">
    <property type="entry name" value="2_5_ligase"/>
    <property type="match status" value="1"/>
</dbReference>
<feature type="active site" description="Proton acceptor" evidence="2">
    <location>
        <position position="136"/>
    </location>
</feature>
<evidence type="ECO:0000256" key="1">
    <source>
        <dbReference type="ARBA" id="ARBA00022801"/>
    </source>
</evidence>
<organism evidence="3">
    <name type="scientific">Caldilineaceae bacterium SB0664_bin_27</name>
    <dbReference type="NCBI Taxonomy" id="2605260"/>
    <lineage>
        <taxon>Bacteria</taxon>
        <taxon>Bacillati</taxon>
        <taxon>Chloroflexota</taxon>
        <taxon>Caldilineae</taxon>
        <taxon>Caldilineales</taxon>
        <taxon>Caldilineaceae</taxon>
    </lineage>
</organism>
<accession>A0A6B0YWZ1</accession>
<comment type="similarity">
    <text evidence="2">Belongs to the 2H phosphoesterase superfamily. ThpR family.</text>
</comment>
<comment type="catalytic activity">
    <reaction evidence="2">
        <text>a 3'-end 2',3'-cyclophospho-ribonucleotide-RNA + H2O = a 3'-end 2'-phospho-ribonucleotide-RNA + H(+)</text>
        <dbReference type="Rhea" id="RHEA:11828"/>
        <dbReference type="Rhea" id="RHEA-COMP:10464"/>
        <dbReference type="Rhea" id="RHEA-COMP:17353"/>
        <dbReference type="ChEBI" id="CHEBI:15377"/>
        <dbReference type="ChEBI" id="CHEBI:15378"/>
        <dbReference type="ChEBI" id="CHEBI:83064"/>
        <dbReference type="ChEBI" id="CHEBI:173113"/>
        <dbReference type="EC" id="3.1.4.58"/>
    </reaction>
</comment>
<dbReference type="InterPro" id="IPR009097">
    <property type="entry name" value="Cyclic_Pdiesterase"/>
</dbReference>
<dbReference type="PANTHER" id="PTHR35561:SF1">
    <property type="entry name" value="RNA 2',3'-CYCLIC PHOSPHODIESTERASE"/>
    <property type="match status" value="1"/>
</dbReference>
<dbReference type="GO" id="GO:0008664">
    <property type="term" value="F:RNA 2',3'-cyclic 3'-phosphodiesterase activity"/>
    <property type="evidence" value="ECO:0007669"/>
    <property type="project" value="UniProtKB-EC"/>
</dbReference>
<dbReference type="SUPFAM" id="SSF55144">
    <property type="entry name" value="LigT-like"/>
    <property type="match status" value="1"/>
</dbReference>